<dbReference type="AlphaFoldDB" id="A0A9W6SID4"/>
<dbReference type="Pfam" id="PF12697">
    <property type="entry name" value="Abhydrolase_6"/>
    <property type="match status" value="1"/>
</dbReference>
<dbReference type="InterPro" id="IPR029058">
    <property type="entry name" value="AB_hydrolase_fold"/>
</dbReference>
<dbReference type="Gene3D" id="3.40.50.1820">
    <property type="entry name" value="alpha/beta hydrolase"/>
    <property type="match status" value="1"/>
</dbReference>
<dbReference type="InterPro" id="IPR000073">
    <property type="entry name" value="AB_hydrolase_1"/>
</dbReference>
<dbReference type="Proteomes" id="UP001165079">
    <property type="component" value="Unassembled WGS sequence"/>
</dbReference>
<protein>
    <recommendedName>
        <fullName evidence="1">AB hydrolase-1 domain-containing protein</fullName>
    </recommendedName>
</protein>
<dbReference type="GO" id="GO:0003824">
    <property type="term" value="F:catalytic activity"/>
    <property type="evidence" value="ECO:0007669"/>
    <property type="project" value="UniProtKB-ARBA"/>
</dbReference>
<name>A0A9W6SID4_9ACTN</name>
<feature type="domain" description="AB hydrolase-1" evidence="1">
    <location>
        <begin position="36"/>
        <end position="250"/>
    </location>
</feature>
<dbReference type="SUPFAM" id="SSF53474">
    <property type="entry name" value="alpha/beta-Hydrolases"/>
    <property type="match status" value="1"/>
</dbReference>
<reference evidence="2" key="1">
    <citation type="submission" date="2023-03" db="EMBL/GenBank/DDBJ databases">
        <title>Actinorhabdospora filicis NBRC 111898.</title>
        <authorList>
            <person name="Ichikawa N."/>
            <person name="Sato H."/>
            <person name="Tonouchi N."/>
        </authorList>
    </citation>
    <scope>NUCLEOTIDE SEQUENCE</scope>
    <source>
        <strain evidence="2">NBRC 111898</strain>
    </source>
</reference>
<evidence type="ECO:0000313" key="3">
    <source>
        <dbReference type="Proteomes" id="UP001165079"/>
    </source>
</evidence>
<dbReference type="RefSeq" id="WP_285661733.1">
    <property type="nucleotide sequence ID" value="NZ_BSTX01000001.1"/>
</dbReference>
<evidence type="ECO:0000313" key="2">
    <source>
        <dbReference type="EMBL" id="GLZ76558.1"/>
    </source>
</evidence>
<organism evidence="2 3">
    <name type="scientific">Actinorhabdospora filicis</name>
    <dbReference type="NCBI Taxonomy" id="1785913"/>
    <lineage>
        <taxon>Bacteria</taxon>
        <taxon>Bacillati</taxon>
        <taxon>Actinomycetota</taxon>
        <taxon>Actinomycetes</taxon>
        <taxon>Micromonosporales</taxon>
        <taxon>Micromonosporaceae</taxon>
        <taxon>Actinorhabdospora</taxon>
    </lineage>
</organism>
<proteinExistence type="predicted"/>
<keyword evidence="3" id="KW-1185">Reference proteome</keyword>
<dbReference type="EMBL" id="BSTX01000001">
    <property type="protein sequence ID" value="GLZ76558.1"/>
    <property type="molecule type" value="Genomic_DNA"/>
</dbReference>
<sequence length="264" mass="27328">MLTATAPDGTQIRAHDTGAGPAVLILGPGLDDGSRTKPLADRLAARHRVLRLQRRRYRLDLPPCALADEVTDVLTLARAIGSPVLLYGHSSGGVLALECLAAAEAFTGAVIFEAPVVTGPPLGGAALTLAREALAHGRPGRAMAIFLRDVVGLPALKARLAGLVITLIPKYRRLVPAQLDDLAAIDALGDRLGAYRAIGVPVTLLSGEKSPAHLIERLTAVRAAVPGATWVSLPGRDHGADLRAPGEVAAVIEALADRVSPSAN</sequence>
<comment type="caution">
    <text evidence="2">The sequence shown here is derived from an EMBL/GenBank/DDBJ whole genome shotgun (WGS) entry which is preliminary data.</text>
</comment>
<evidence type="ECO:0000259" key="1">
    <source>
        <dbReference type="Pfam" id="PF12697"/>
    </source>
</evidence>
<gene>
    <name evidence="2" type="ORF">Afil01_13650</name>
</gene>
<accession>A0A9W6SID4</accession>